<feature type="chain" id="PRO_5004846169" description="DUF3575 domain-containing protein" evidence="1">
    <location>
        <begin position="28"/>
        <end position="188"/>
    </location>
</feature>
<gene>
    <name evidence="2" type="ORF">JCM6292_1435</name>
</gene>
<keyword evidence="1" id="KW-0732">Signal</keyword>
<feature type="signal peptide" evidence="1">
    <location>
        <begin position="1"/>
        <end position="27"/>
    </location>
</feature>
<accession>W4P5V0</accession>
<evidence type="ECO:0000256" key="1">
    <source>
        <dbReference type="SAM" id="SignalP"/>
    </source>
</evidence>
<dbReference type="EMBL" id="BAIQ01000012">
    <property type="protein sequence ID" value="GAE15191.1"/>
    <property type="molecule type" value="Genomic_DNA"/>
</dbReference>
<name>W4P5V0_9BACE</name>
<comment type="caution">
    <text evidence="2">The sequence shown here is derived from an EMBL/GenBank/DDBJ whole genome shotgun (WGS) entry which is preliminary data.</text>
</comment>
<protein>
    <recommendedName>
        <fullName evidence="4">DUF3575 domain-containing protein</fullName>
    </recommendedName>
</protein>
<evidence type="ECO:0008006" key="4">
    <source>
        <dbReference type="Google" id="ProtNLM"/>
    </source>
</evidence>
<evidence type="ECO:0000313" key="2">
    <source>
        <dbReference type="EMBL" id="GAE15191.1"/>
    </source>
</evidence>
<evidence type="ECO:0000313" key="3">
    <source>
        <dbReference type="Proteomes" id="UP000018861"/>
    </source>
</evidence>
<dbReference type="InterPro" id="IPR021958">
    <property type="entry name" value="DUF3575"/>
</dbReference>
<sequence length="188" mass="21504">MLNLMNKKLYLLPALLLCLFFPKHSMAQFYSVRTNLVGMATGNLNVEGSMAFSTRWTAHLPVQYNPFNLWSDAKLKNFTVEPGVRYWMRESYGGGYFFGIHGVFSIYNAGGIFGHRYRYEGTAWGGGISAGWVRPLSRRWNIEFELGAGIVWADWERFRCVHCGKRVAKDNGVRLVPTRTAVNLVYLF</sequence>
<organism evidence="2 3">
    <name type="scientific">Bacteroides pyogenes JCM 6292</name>
    <dbReference type="NCBI Taxonomy" id="1235809"/>
    <lineage>
        <taxon>Bacteria</taxon>
        <taxon>Pseudomonadati</taxon>
        <taxon>Bacteroidota</taxon>
        <taxon>Bacteroidia</taxon>
        <taxon>Bacteroidales</taxon>
        <taxon>Bacteroidaceae</taxon>
        <taxon>Bacteroides</taxon>
    </lineage>
</organism>
<dbReference type="Pfam" id="PF12099">
    <property type="entry name" value="DUF3575"/>
    <property type="match status" value="1"/>
</dbReference>
<proteinExistence type="predicted"/>
<dbReference type="Proteomes" id="UP000018861">
    <property type="component" value="Unassembled WGS sequence"/>
</dbReference>
<dbReference type="AlphaFoldDB" id="W4P5V0"/>
<reference evidence="2 3" key="1">
    <citation type="journal article" date="2014" name="Genome Announc.">
        <title>Draft Genome Sequences of Three Strains of Bacteroides pyogenes Isolated from a Cat and Swine.</title>
        <authorList>
            <person name="Sakamoto M."/>
            <person name="Oshima K."/>
            <person name="Suda W."/>
            <person name="Kitamura K."/>
            <person name="Iida T."/>
            <person name="Hattori M."/>
            <person name="Ohkuma M."/>
        </authorList>
    </citation>
    <scope>NUCLEOTIDE SEQUENCE [LARGE SCALE GENOMIC DNA]</scope>
    <source>
        <strain evidence="2 3">JCM 6292</strain>
    </source>
</reference>